<dbReference type="GO" id="GO:0000272">
    <property type="term" value="P:polysaccharide catabolic process"/>
    <property type="evidence" value="ECO:0007669"/>
    <property type="project" value="UniProtKB-KW"/>
</dbReference>
<evidence type="ECO:0000256" key="4">
    <source>
        <dbReference type="ARBA" id="ARBA00022801"/>
    </source>
</evidence>
<keyword evidence="12" id="KW-1185">Reference proteome</keyword>
<comment type="catalytic activity">
    <reaction evidence="1">
        <text>Hydrolysis of (1-&gt;3)-beta-D-glucosidic linkages in (1-&gt;3)-beta-D-glucans.</text>
        <dbReference type="EC" id="3.2.1.39"/>
    </reaction>
</comment>
<dbReference type="GO" id="GO:0052861">
    <property type="term" value="F:endo-1,3(4)-beta-glucanase activity"/>
    <property type="evidence" value="ECO:0007669"/>
    <property type="project" value="InterPro"/>
</dbReference>
<protein>
    <recommendedName>
        <fullName evidence="3">glucan endo-1,3-beta-D-glucosidase</fullName>
        <ecNumber evidence="3">3.2.1.39</ecNumber>
    </recommendedName>
</protein>
<keyword evidence="8" id="KW-0624">Polysaccharide degradation</keyword>
<dbReference type="RefSeq" id="WP_016959307.1">
    <property type="nucleotide sequence ID" value="NZ_AJWN02000067.1"/>
</dbReference>
<organism evidence="11 12">
    <name type="scientific">Enterovibrio norvegicus FF-454</name>
    <dbReference type="NCBI Taxonomy" id="1185651"/>
    <lineage>
        <taxon>Bacteria</taxon>
        <taxon>Pseudomonadati</taxon>
        <taxon>Pseudomonadota</taxon>
        <taxon>Gammaproteobacteria</taxon>
        <taxon>Vibrionales</taxon>
        <taxon>Vibrionaceae</taxon>
        <taxon>Enterovibrio</taxon>
    </lineage>
</organism>
<feature type="domain" description="Glycosyl hydrolase family 81 C-terminal" evidence="10">
    <location>
        <begin position="562"/>
        <end position="907"/>
    </location>
</feature>
<evidence type="ECO:0000256" key="6">
    <source>
        <dbReference type="ARBA" id="ARBA00023295"/>
    </source>
</evidence>
<dbReference type="Pfam" id="PF17652">
    <property type="entry name" value="Glyco_hydro81C"/>
    <property type="match status" value="1"/>
</dbReference>
<name>A0A1E5C3Y7_9GAMM</name>
<keyword evidence="6" id="KW-0326">Glycosidase</keyword>
<dbReference type="PANTHER" id="PTHR31983">
    <property type="entry name" value="ENDO-1,3(4)-BETA-GLUCANASE 1"/>
    <property type="match status" value="1"/>
</dbReference>
<evidence type="ECO:0000313" key="11">
    <source>
        <dbReference type="EMBL" id="OEE60233.1"/>
    </source>
</evidence>
<evidence type="ECO:0000256" key="2">
    <source>
        <dbReference type="ARBA" id="ARBA00010730"/>
    </source>
</evidence>
<evidence type="ECO:0000256" key="3">
    <source>
        <dbReference type="ARBA" id="ARBA00012780"/>
    </source>
</evidence>
<dbReference type="GO" id="GO:0042973">
    <property type="term" value="F:glucan endo-1,3-beta-D-glucosidase activity"/>
    <property type="evidence" value="ECO:0007669"/>
    <property type="project" value="UniProtKB-EC"/>
</dbReference>
<reference evidence="11 12" key="1">
    <citation type="journal article" date="2012" name="Science">
        <title>Ecological populations of bacteria act as socially cohesive units of antibiotic production and resistance.</title>
        <authorList>
            <person name="Cordero O.X."/>
            <person name="Wildschutte H."/>
            <person name="Kirkup B."/>
            <person name="Proehl S."/>
            <person name="Ngo L."/>
            <person name="Hussain F."/>
            <person name="Le Roux F."/>
            <person name="Mincer T."/>
            <person name="Polz M.F."/>
        </authorList>
    </citation>
    <scope>NUCLEOTIDE SEQUENCE [LARGE SCALE GENOMIC DNA]</scope>
    <source>
        <strain evidence="11 12">FF-454</strain>
    </source>
</reference>
<accession>A0A1E5C3Y7</accession>
<dbReference type="PROSITE" id="PS52008">
    <property type="entry name" value="GH81"/>
    <property type="match status" value="1"/>
</dbReference>
<evidence type="ECO:0000256" key="8">
    <source>
        <dbReference type="ARBA" id="ARBA00023326"/>
    </source>
</evidence>
<keyword evidence="5" id="KW-0119">Carbohydrate metabolism</keyword>
<dbReference type="InterPro" id="IPR040720">
    <property type="entry name" value="GH81_C"/>
</dbReference>
<dbReference type="InterPro" id="IPR005200">
    <property type="entry name" value="Endo-beta-glucanase"/>
</dbReference>
<feature type="region of interest" description="Disordered" evidence="9">
    <location>
        <begin position="1"/>
        <end position="25"/>
    </location>
</feature>
<dbReference type="Gene3D" id="2.60.120.430">
    <property type="entry name" value="Galactose-binding lectin"/>
    <property type="match status" value="1"/>
</dbReference>
<dbReference type="GO" id="GO:0071555">
    <property type="term" value="P:cell wall organization"/>
    <property type="evidence" value="ECO:0007669"/>
    <property type="project" value="UniProtKB-KW"/>
</dbReference>
<dbReference type="Gene3D" id="2.70.98.30">
    <property type="entry name" value="Golgi alpha-mannosidase II, domain 4"/>
    <property type="match status" value="1"/>
</dbReference>
<dbReference type="AlphaFoldDB" id="A0A1E5C3Y7"/>
<evidence type="ECO:0000313" key="12">
    <source>
        <dbReference type="Proteomes" id="UP000095039"/>
    </source>
</evidence>
<dbReference type="Proteomes" id="UP000095039">
    <property type="component" value="Unassembled WGS sequence"/>
</dbReference>
<evidence type="ECO:0000256" key="5">
    <source>
        <dbReference type="ARBA" id="ARBA00023277"/>
    </source>
</evidence>
<feature type="compositionally biased region" description="Gly residues" evidence="9">
    <location>
        <begin position="1"/>
        <end position="12"/>
    </location>
</feature>
<proteinExistence type="inferred from homology"/>
<evidence type="ECO:0000256" key="7">
    <source>
        <dbReference type="ARBA" id="ARBA00023316"/>
    </source>
</evidence>
<keyword evidence="7" id="KW-0961">Cell wall biogenesis/degradation</keyword>
<evidence type="ECO:0000256" key="1">
    <source>
        <dbReference type="ARBA" id="ARBA00000382"/>
    </source>
</evidence>
<gene>
    <name evidence="11" type="ORF">A1OK_11895</name>
</gene>
<keyword evidence="4" id="KW-0378">Hydrolase</keyword>
<comment type="caution">
    <text evidence="11">The sequence shown here is derived from an EMBL/GenBank/DDBJ whole genome shotgun (WGS) entry which is preliminary data.</text>
</comment>
<evidence type="ECO:0000259" key="10">
    <source>
        <dbReference type="Pfam" id="PF17652"/>
    </source>
</evidence>
<sequence length="984" mass="107265">GDGTDSGDGTDAGGETPENTNGYVFHSENADSFDFAESAVSWGSKSSINTTPSDTTYERAIQVTSGTGYGVPYAELAWGNNDAANAIDASAYNQLRFKVKTTFATQVEVSIQGVNSSEDKKAYALNSGTALSNSWIEMQIPFPAFNDLTWIGLQFSGNGTVLVTDVYLEQAEGNGSGYEGDYKITSYGAGSISDTFNPEGYGCAEDHGFWVFNAGVVKPGVESCSNIGTPTQIFPQLVPELSDQPVPTHKWWGSVSFLGEMRIGDPNGAGYITPDPVSARISERGFRMLGIPSGLRGAVDKFEYTVPAPFDEVFDGIAIANSQFSDMEGYLKDHSDGAMTVEWRNGTTPIMEATFVHGSPYVYVKAFHGDIVLKTLRSNSGEKGTFADSNNMLGIWTSIAGNRTNFLVVGEGATTFTGKTSNRITVINSAKEATITLLPGTAVPSNAVSNEFAALARQVVRNVEIDYEVNRANNQVTVTHSYLNASGSPIETLAGLHPMHWKNSNAPTTDHKMRSARGVIKFSQTNAFSYTMPFVGVLPTLPSTVGDFNDTTLRSLVTEYVNKGSNGWNPYTDTYWSGKSYGKAAEVIAIARSIGMETEANTLTVWLKSELEDWFSADTNGGLDTVRYFVYDETWTTLLGVEESFGTHQQLNDHHFHYGYFVRAAAEICRTDKSWCGADQYGPMVELLIRDYAASKGDDMFPYLRNFDPANGFSWASGHANFALGNNNESTSEAANSYGAIVLYGMITGDQDLVDKGMYLHASSSAAYWEYWNNLDGYRNRSPLYPNKGDDYDNFPPGYDKITTSIIWGTGGVFSTWFSGAYAHILGIQGLPLNPLVFHVGLHADYMEDYVELGLTESSNGKASGLQDGHWRDIWWNLWAMTDADAAIADYETRGSNYVTEEGESKAHTYHWIHTWKALGHLMTGTGALTADSPTAVAFKKGDTLTYMAYNYESSTQQVQFSDGVVLTVQPNSFGIRTTTANGN</sequence>
<dbReference type="PANTHER" id="PTHR31983:SF0">
    <property type="entry name" value="GLUCAN ENDO-1,3-BETA-D-GLUCOSIDASE 2"/>
    <property type="match status" value="1"/>
</dbReference>
<evidence type="ECO:0000256" key="9">
    <source>
        <dbReference type="SAM" id="MobiDB-lite"/>
    </source>
</evidence>
<feature type="non-terminal residue" evidence="11">
    <location>
        <position position="1"/>
    </location>
</feature>
<dbReference type="EMBL" id="AJWN02000067">
    <property type="protein sequence ID" value="OEE60233.1"/>
    <property type="molecule type" value="Genomic_DNA"/>
</dbReference>
<comment type="similarity">
    <text evidence="2">Belongs to the glycosyl hydrolase 81 family.</text>
</comment>
<dbReference type="EC" id="3.2.1.39" evidence="3"/>